<dbReference type="SUPFAM" id="SSF52172">
    <property type="entry name" value="CheY-like"/>
    <property type="match status" value="2"/>
</dbReference>
<dbReference type="InterPro" id="IPR011009">
    <property type="entry name" value="Kinase-like_dom_sf"/>
</dbReference>
<sequence>MYRLSDFSAVHELPSLSATHRLFTAFHTGLGHVLLLSTSQQQQPAQSPPVRPDFLPEQVATFTESHQLFEVLSAESGLLNFQQVQHEVQQGRIQALAAIISLARLVQQAHQAGYILKEIKAEAIFWSAHADKALLIHCPQASTIQTVRPGLHQSTLELSSLRTLAPEATGRINCPLDQRADLYALGVLSYAILAGDFPFLQQEPLALIHAHIAKTPQPLIELLAELDSRLACIIDALLQKDPNARYQSIDAVLSDLRRCEQPVSAEPFVPALFSGMQTLPFPERLYEREQDVEKLIDAYQRARDNRSQLVLVRGYSGSGKTSLIEQLPPATLGHPTFFVQGKHDQYLKNRFFSALTSALGQLAEAILQEPAKALADWQQRLQQAAGDDGALLWELVPEWKSLLASNNQPMKEPSSLAAASELARFDQLMLRLLHAISEANYSLVLFLDDVQWADRATLRWLEQLADIAPDIRLLLLISYRDHEIDDQHPLHFTLKQFQQSRIQQQQLDLKPLSSRATLQFVADTLHGSADTFEPLAELLLQKTSGNPFYLKQLMQKLYQSKLLQLQLDGSWQWDQKAIAELSISDNHASITADRLHRFPSRTQQLFQWLAILGERVSFQLLAQLAKLSPPELEQQLAEAINSGILIAYTTSDGQQLDAVRFAHDRLQQAALQLVSPDERLALHLQIALHYFSRLSANEQQSEVLTYLHHFNLALPLSLRHIAAEHLAELNLTAGRKALSSNAYFNAQRFFQQGCDLLSEHNKHPLLAELLLGLAQSAYLTQQYALAWHCCEELNSLSSDPLQRLRSCQQQILIHFARNQLTEAYELAQQQLKPLGIDIVAQPEMVALYPGVLQLYQRDTIGQLLQQQKAQDPLQLQMMEILGMLFTVAYIISPLHYMTVSYHLLTLTLKHGHSSASALGYLGHAMHLIAIFGQYSEALEFADLAVQVDAGFDKKYRAQLQFQRAAAVLPWRAPLQQSLQALEQSHHLGLQDGQLEYAAHAVLFGSFYRVLSGEPLAQVQLFGEQSIQFLSEKQFPYNLQFCQLWQQFTLSMQDTPAQATLLEGPDFSESTQLSELEQPQNKTLLFCYHCLKLMQAFIMRSGDEQQHLQAAAPLADVALALYHQTEFYFFQGLTAARYLHQQGLTPDKKNQLEQQLHSAIDKLSDWANHCPSNHLHKLRLLQAEQACLTGAIDAWQLYQQAIELSQTQSFTQHTALAHELAADYWLRMQQPAYAREHTASAWLCYHHWQCHAKTQQMMLDAPELAQHPMLLAAADSSADQQLDLASVLKAAETLAGEIDLQAFLLQMLQLMVENAGAQDGCLLMLSDGDKLELQASTVQPPPVLPEKLLNLVHRTKQSRLINNTSHSHLYPPANEGPKAVLCIPMVVHDQIRGVLYLQHQALTGVFRQEGIQLLQLLANQTAILFDNARLSQQLLEANRNLEQKVASRTRDLAQAKIKAEAATEAKSAFLARMSHEIRTPINAVIGLSRLASRDCRDPEQQDYLSKIRGSGEMLLSLINDILDFSKVEAGKLSLEKNRFSLSHVVQQAIHMTALKAHSKGLELVADLSAEIPAELIGDPLRIQQLLVNLLNNAIKFTESGSVCLMLHGTPQAGGRYKLHGSVTDTGIGMTEQQQKRLFQSFNQADESITRKYGGSGLGLTICKQLCELMGGEIWLESEAGYGSTFYFTIELQASEYQPQQKYQALVKRQLRALVVDDMALTRMVLLKQLDELGVQAEQCSNGQDAIRRIEQAESSQHPYDFILMDWRMPGMDGIETARSIQQRLGSRSPHILMVSAYDKAQAKASMKDVKIEQFLEKPVNYSMLLDAISPLLYQQQGAAAPTAPLGSEVPNLQGKRLLLVEDHLINRQVALGFLQDTEADIDCAEHGQAALDLLQQHHYDLVLMDIQMPEMDGLTASRKIRQELKLTEMPVIAMTAHALQEDIDKSLDAGMNAHLTKPIDPDQLYQTLGRFLPGQTMTAPSGPPPEHHSPGTEPPLLDEQQARKNLGPQAAIYSNLLPIFYNEHQQLPQKMRLQLQQQDFKALQHEAHSLKAAAAYIGAFGIAALCEQLESQLRQTPPQTLALPDLLSQLEQLLALLHQRLGISNSAASQVLRNQQLRQKLQALLPMLQQSDLAAEPMLERLQQQLGQSVYAEKVAELSHTVANIEFEQACELLQALLQQLEPE</sequence>
<feature type="domain" description="Histidine kinase" evidence="12">
    <location>
        <begin position="1471"/>
        <end position="1692"/>
    </location>
</feature>
<dbReference type="InterPro" id="IPR004358">
    <property type="entry name" value="Sig_transdc_His_kin-like_C"/>
</dbReference>
<dbReference type="Pfam" id="PF00512">
    <property type="entry name" value="HisKA"/>
    <property type="match status" value="1"/>
</dbReference>
<proteinExistence type="predicted"/>
<dbReference type="InterPro" id="IPR000719">
    <property type="entry name" value="Prot_kinase_dom"/>
</dbReference>
<dbReference type="RefSeq" id="WP_305945014.1">
    <property type="nucleotide sequence ID" value="NZ_JAUZVY010000002.1"/>
</dbReference>
<keyword evidence="6" id="KW-0902">Two-component regulatory system</keyword>
<evidence type="ECO:0000259" key="14">
    <source>
        <dbReference type="PROSITE" id="PS50894"/>
    </source>
</evidence>
<evidence type="ECO:0000313" key="15">
    <source>
        <dbReference type="EMBL" id="MDP4528922.1"/>
    </source>
</evidence>
<gene>
    <name evidence="15" type="ORF">Q3O59_07765</name>
</gene>
<accession>A0ABT9GPL5</accession>
<dbReference type="Pfam" id="PF01627">
    <property type="entry name" value="Hpt"/>
    <property type="match status" value="1"/>
</dbReference>
<dbReference type="Gene3D" id="1.10.510.10">
    <property type="entry name" value="Transferase(Phosphotransferase) domain 1"/>
    <property type="match status" value="1"/>
</dbReference>
<dbReference type="SMART" id="SM00448">
    <property type="entry name" value="REC"/>
    <property type="match status" value="2"/>
</dbReference>
<dbReference type="CDD" id="cd16922">
    <property type="entry name" value="HATPase_EvgS-ArcB-TorS-like"/>
    <property type="match status" value="1"/>
</dbReference>
<evidence type="ECO:0000256" key="10">
    <source>
        <dbReference type="SAM" id="MobiDB-lite"/>
    </source>
</evidence>
<evidence type="ECO:0000256" key="4">
    <source>
        <dbReference type="ARBA" id="ARBA00022679"/>
    </source>
</evidence>
<dbReference type="Pfam" id="PF02518">
    <property type="entry name" value="HATPase_c"/>
    <property type="match status" value="1"/>
</dbReference>
<dbReference type="PROSITE" id="PS50894">
    <property type="entry name" value="HPT"/>
    <property type="match status" value="1"/>
</dbReference>
<dbReference type="CDD" id="cd00082">
    <property type="entry name" value="HisKA"/>
    <property type="match status" value="1"/>
</dbReference>
<evidence type="ECO:0000313" key="16">
    <source>
        <dbReference type="Proteomes" id="UP001236258"/>
    </source>
</evidence>
<dbReference type="InterPro" id="IPR036097">
    <property type="entry name" value="HisK_dim/P_sf"/>
</dbReference>
<dbReference type="Pfam" id="PF13191">
    <property type="entry name" value="AAA_16"/>
    <property type="match status" value="1"/>
</dbReference>
<evidence type="ECO:0000259" key="12">
    <source>
        <dbReference type="PROSITE" id="PS50109"/>
    </source>
</evidence>
<dbReference type="Gene3D" id="1.20.120.160">
    <property type="entry name" value="HPT domain"/>
    <property type="match status" value="1"/>
</dbReference>
<evidence type="ECO:0000256" key="9">
    <source>
        <dbReference type="SAM" id="Coils"/>
    </source>
</evidence>
<dbReference type="InterPro" id="IPR003594">
    <property type="entry name" value="HATPase_dom"/>
</dbReference>
<evidence type="ECO:0000256" key="1">
    <source>
        <dbReference type="ARBA" id="ARBA00000085"/>
    </source>
</evidence>
<dbReference type="InterPro" id="IPR027417">
    <property type="entry name" value="P-loop_NTPase"/>
</dbReference>
<feature type="modified residue" description="4-aspartylphosphate" evidence="8">
    <location>
        <position position="1904"/>
    </location>
</feature>
<organism evidence="15 16">
    <name type="scientific">Alkalimonas delamerensis</name>
    <dbReference type="NCBI Taxonomy" id="265981"/>
    <lineage>
        <taxon>Bacteria</taxon>
        <taxon>Pseudomonadati</taxon>
        <taxon>Pseudomonadota</taxon>
        <taxon>Gammaproteobacteria</taxon>
        <taxon>Alkalimonas</taxon>
    </lineage>
</organism>
<dbReference type="SUPFAM" id="SSF55781">
    <property type="entry name" value="GAF domain-like"/>
    <property type="match status" value="1"/>
</dbReference>
<evidence type="ECO:0000256" key="2">
    <source>
        <dbReference type="ARBA" id="ARBA00012438"/>
    </source>
</evidence>
<dbReference type="InterPro" id="IPR003018">
    <property type="entry name" value="GAF"/>
</dbReference>
<feature type="domain" description="Response regulatory" evidence="13">
    <location>
        <begin position="1855"/>
        <end position="1971"/>
    </location>
</feature>
<dbReference type="InterPro" id="IPR011006">
    <property type="entry name" value="CheY-like_superfamily"/>
</dbReference>
<keyword evidence="3 8" id="KW-0597">Phosphoprotein</keyword>
<dbReference type="CDD" id="cd17546">
    <property type="entry name" value="REC_hyHK_CKI1_RcsC-like"/>
    <property type="match status" value="2"/>
</dbReference>
<feature type="modified residue" description="4-aspartylphosphate" evidence="8">
    <location>
        <position position="1764"/>
    </location>
</feature>
<dbReference type="InterPro" id="IPR036641">
    <property type="entry name" value="HPT_dom_sf"/>
</dbReference>
<keyword evidence="16" id="KW-1185">Reference proteome</keyword>
<dbReference type="PANTHER" id="PTHR45339:SF5">
    <property type="entry name" value="HISTIDINE KINASE"/>
    <property type="match status" value="1"/>
</dbReference>
<keyword evidence="9" id="KW-0175">Coiled coil</keyword>
<feature type="domain" description="HPt" evidence="14">
    <location>
        <begin position="2008"/>
        <end position="2103"/>
    </location>
</feature>
<feature type="domain" description="Protein kinase" evidence="11">
    <location>
        <begin position="1"/>
        <end position="269"/>
    </location>
</feature>
<dbReference type="InterPro" id="IPR041664">
    <property type="entry name" value="AAA_16"/>
</dbReference>
<name>A0ABT9GPL5_9GAMM</name>
<dbReference type="EMBL" id="JAUZVY010000002">
    <property type="protein sequence ID" value="MDP4528922.1"/>
    <property type="molecule type" value="Genomic_DNA"/>
</dbReference>
<evidence type="ECO:0000259" key="11">
    <source>
        <dbReference type="PROSITE" id="PS50011"/>
    </source>
</evidence>
<evidence type="ECO:0000256" key="3">
    <source>
        <dbReference type="ARBA" id="ARBA00022553"/>
    </source>
</evidence>
<dbReference type="SUPFAM" id="SSF47226">
    <property type="entry name" value="Histidine-containing phosphotransfer domain, HPT domain"/>
    <property type="match status" value="1"/>
</dbReference>
<dbReference type="InterPro" id="IPR036890">
    <property type="entry name" value="HATPase_C_sf"/>
</dbReference>
<evidence type="ECO:0000256" key="7">
    <source>
        <dbReference type="PROSITE-ProRule" id="PRU00110"/>
    </source>
</evidence>
<evidence type="ECO:0000256" key="5">
    <source>
        <dbReference type="ARBA" id="ARBA00022777"/>
    </source>
</evidence>
<dbReference type="Gene3D" id="3.30.565.10">
    <property type="entry name" value="Histidine kinase-like ATPase, C-terminal domain"/>
    <property type="match status" value="1"/>
</dbReference>
<evidence type="ECO:0000259" key="13">
    <source>
        <dbReference type="PROSITE" id="PS50110"/>
    </source>
</evidence>
<evidence type="ECO:0000256" key="8">
    <source>
        <dbReference type="PROSITE-ProRule" id="PRU00169"/>
    </source>
</evidence>
<dbReference type="SMART" id="SM00388">
    <property type="entry name" value="HisKA"/>
    <property type="match status" value="1"/>
</dbReference>
<dbReference type="SMART" id="SM00387">
    <property type="entry name" value="HATPase_c"/>
    <property type="match status" value="1"/>
</dbReference>
<dbReference type="InterPro" id="IPR003661">
    <property type="entry name" value="HisK_dim/P_dom"/>
</dbReference>
<feature type="coiled-coil region" evidence="9">
    <location>
        <begin position="1426"/>
        <end position="1457"/>
    </location>
</feature>
<keyword evidence="5" id="KW-0418">Kinase</keyword>
<dbReference type="SMART" id="SM00065">
    <property type="entry name" value="GAF"/>
    <property type="match status" value="1"/>
</dbReference>
<protein>
    <recommendedName>
        <fullName evidence="2">histidine kinase</fullName>
        <ecNumber evidence="2">2.7.13.3</ecNumber>
    </recommendedName>
</protein>
<dbReference type="PROSITE" id="PS50110">
    <property type="entry name" value="RESPONSE_REGULATORY"/>
    <property type="match status" value="2"/>
</dbReference>
<dbReference type="InterPro" id="IPR008207">
    <property type="entry name" value="Sig_transdc_His_kin_Hpt_dom"/>
</dbReference>
<dbReference type="Gene3D" id="3.40.50.2300">
    <property type="match status" value="2"/>
</dbReference>
<dbReference type="Proteomes" id="UP001236258">
    <property type="component" value="Unassembled WGS sequence"/>
</dbReference>
<dbReference type="Pfam" id="PF01590">
    <property type="entry name" value="GAF"/>
    <property type="match status" value="1"/>
</dbReference>
<feature type="domain" description="Response regulatory" evidence="13">
    <location>
        <begin position="1710"/>
        <end position="1831"/>
    </location>
</feature>
<dbReference type="InterPro" id="IPR005467">
    <property type="entry name" value="His_kinase_dom"/>
</dbReference>
<comment type="catalytic activity">
    <reaction evidence="1">
        <text>ATP + protein L-histidine = ADP + protein N-phospho-L-histidine.</text>
        <dbReference type="EC" id="2.7.13.3"/>
    </reaction>
</comment>
<dbReference type="InterPro" id="IPR001789">
    <property type="entry name" value="Sig_transdc_resp-reg_receiver"/>
</dbReference>
<dbReference type="SUPFAM" id="SSF52540">
    <property type="entry name" value="P-loop containing nucleoside triphosphate hydrolases"/>
    <property type="match status" value="1"/>
</dbReference>
<dbReference type="SUPFAM" id="SSF55874">
    <property type="entry name" value="ATPase domain of HSP90 chaperone/DNA topoisomerase II/histidine kinase"/>
    <property type="match status" value="1"/>
</dbReference>
<dbReference type="InterPro" id="IPR029016">
    <property type="entry name" value="GAF-like_dom_sf"/>
</dbReference>
<dbReference type="PROSITE" id="PS50109">
    <property type="entry name" value="HIS_KIN"/>
    <property type="match status" value="1"/>
</dbReference>
<dbReference type="Gene3D" id="3.30.450.40">
    <property type="match status" value="1"/>
</dbReference>
<comment type="caution">
    <text evidence="15">The sequence shown here is derived from an EMBL/GenBank/DDBJ whole genome shotgun (WGS) entry which is preliminary data.</text>
</comment>
<dbReference type="PANTHER" id="PTHR45339">
    <property type="entry name" value="HYBRID SIGNAL TRANSDUCTION HISTIDINE KINASE J"/>
    <property type="match status" value="1"/>
</dbReference>
<dbReference type="SUPFAM" id="SSF47384">
    <property type="entry name" value="Homodimeric domain of signal transducing histidine kinase"/>
    <property type="match status" value="1"/>
</dbReference>
<dbReference type="CDD" id="cd00088">
    <property type="entry name" value="HPT"/>
    <property type="match status" value="1"/>
</dbReference>
<dbReference type="Gene3D" id="3.40.50.300">
    <property type="entry name" value="P-loop containing nucleotide triphosphate hydrolases"/>
    <property type="match status" value="1"/>
</dbReference>
<evidence type="ECO:0000256" key="6">
    <source>
        <dbReference type="ARBA" id="ARBA00023012"/>
    </source>
</evidence>
<feature type="region of interest" description="Disordered" evidence="10">
    <location>
        <begin position="1972"/>
        <end position="1997"/>
    </location>
</feature>
<dbReference type="EC" id="2.7.13.3" evidence="2"/>
<keyword evidence="4" id="KW-0808">Transferase</keyword>
<dbReference type="Gene3D" id="1.10.287.130">
    <property type="match status" value="1"/>
</dbReference>
<reference evidence="15 16" key="1">
    <citation type="submission" date="2023-08" db="EMBL/GenBank/DDBJ databases">
        <authorList>
            <person name="Joshi A."/>
            <person name="Thite S."/>
        </authorList>
    </citation>
    <scope>NUCLEOTIDE SEQUENCE [LARGE SCALE GENOMIC DNA]</scope>
    <source>
        <strain evidence="15 16">1E1</strain>
    </source>
</reference>
<dbReference type="PROSITE" id="PS50011">
    <property type="entry name" value="PROTEIN_KINASE_DOM"/>
    <property type="match status" value="1"/>
</dbReference>
<dbReference type="Pfam" id="PF00072">
    <property type="entry name" value="Response_reg"/>
    <property type="match status" value="2"/>
</dbReference>
<dbReference type="SUPFAM" id="SSF56112">
    <property type="entry name" value="Protein kinase-like (PK-like)"/>
    <property type="match status" value="1"/>
</dbReference>
<dbReference type="PRINTS" id="PR00344">
    <property type="entry name" value="BCTRLSENSOR"/>
</dbReference>
<feature type="modified residue" description="Phosphohistidine" evidence="7">
    <location>
        <position position="2047"/>
    </location>
</feature>